<keyword evidence="2" id="KW-1003">Cell membrane</keyword>
<organism evidence="7 8">
    <name type="scientific">Dendrosporobacter quercicolus</name>
    <dbReference type="NCBI Taxonomy" id="146817"/>
    <lineage>
        <taxon>Bacteria</taxon>
        <taxon>Bacillati</taxon>
        <taxon>Bacillota</taxon>
        <taxon>Negativicutes</taxon>
        <taxon>Selenomonadales</taxon>
        <taxon>Sporomusaceae</taxon>
        <taxon>Dendrosporobacter</taxon>
    </lineage>
</organism>
<accession>A0A1G9TZQ5</accession>
<keyword evidence="3 6" id="KW-0812">Transmembrane</keyword>
<protein>
    <submittedName>
        <fullName evidence="7">Holin-like protein</fullName>
    </submittedName>
</protein>
<evidence type="ECO:0000256" key="1">
    <source>
        <dbReference type="ARBA" id="ARBA00004651"/>
    </source>
</evidence>
<sequence>MQFFGQLLLLCLVYWTGSQIVLWLRLPVPGTVAGMLLLFVLLSAGIIKLQHIQLATDFLLKHMLFFFIPIAVGLMNWGGLFRSNGFILAAAIIAGAAVPFFVIGRLGQKMAGRKSRCTS</sequence>
<keyword evidence="8" id="KW-1185">Reference proteome</keyword>
<keyword evidence="5 6" id="KW-0472">Membrane</keyword>
<feature type="transmembrane region" description="Helical" evidence="6">
    <location>
        <begin position="59"/>
        <end position="80"/>
    </location>
</feature>
<dbReference type="PANTHER" id="PTHR33931">
    <property type="entry name" value="HOLIN-LIKE PROTEIN CIDA-RELATED"/>
    <property type="match status" value="1"/>
</dbReference>
<dbReference type="GO" id="GO:0005886">
    <property type="term" value="C:plasma membrane"/>
    <property type="evidence" value="ECO:0007669"/>
    <property type="project" value="UniProtKB-SubCell"/>
</dbReference>
<dbReference type="RefSeq" id="WP_092073006.1">
    <property type="nucleotide sequence ID" value="NZ_FNHB01000005.1"/>
</dbReference>
<reference evidence="7 8" key="1">
    <citation type="submission" date="2016-10" db="EMBL/GenBank/DDBJ databases">
        <authorList>
            <person name="de Groot N.N."/>
        </authorList>
    </citation>
    <scope>NUCLEOTIDE SEQUENCE [LARGE SCALE GENOMIC DNA]</scope>
    <source>
        <strain evidence="7 8">DSM 1736</strain>
    </source>
</reference>
<evidence type="ECO:0000256" key="4">
    <source>
        <dbReference type="ARBA" id="ARBA00022989"/>
    </source>
</evidence>
<evidence type="ECO:0000256" key="5">
    <source>
        <dbReference type="ARBA" id="ARBA00023136"/>
    </source>
</evidence>
<dbReference type="PANTHER" id="PTHR33931:SF2">
    <property type="entry name" value="HOLIN-LIKE PROTEIN CIDA"/>
    <property type="match status" value="1"/>
</dbReference>
<feature type="transmembrane region" description="Helical" evidence="6">
    <location>
        <begin position="28"/>
        <end position="47"/>
    </location>
</feature>
<dbReference type="OrthoDB" id="3176438at2"/>
<dbReference type="STRING" id="146817.SAMN04488502_105133"/>
<feature type="transmembrane region" description="Helical" evidence="6">
    <location>
        <begin position="86"/>
        <end position="106"/>
    </location>
</feature>
<name>A0A1G9TZQ5_9FIRM</name>
<evidence type="ECO:0000256" key="6">
    <source>
        <dbReference type="SAM" id="Phobius"/>
    </source>
</evidence>
<dbReference type="EMBL" id="FNHB01000005">
    <property type="protein sequence ID" value="SDM52755.1"/>
    <property type="molecule type" value="Genomic_DNA"/>
</dbReference>
<gene>
    <name evidence="7" type="ORF">SAMN04488502_105133</name>
</gene>
<dbReference type="Proteomes" id="UP000214880">
    <property type="component" value="Unassembled WGS sequence"/>
</dbReference>
<proteinExistence type="predicted"/>
<keyword evidence="4 6" id="KW-1133">Transmembrane helix</keyword>
<dbReference type="AlphaFoldDB" id="A0A1G9TZQ5"/>
<dbReference type="Pfam" id="PF03788">
    <property type="entry name" value="LrgA"/>
    <property type="match status" value="1"/>
</dbReference>
<dbReference type="InterPro" id="IPR005538">
    <property type="entry name" value="LrgA/CidA"/>
</dbReference>
<evidence type="ECO:0000256" key="2">
    <source>
        <dbReference type="ARBA" id="ARBA00022475"/>
    </source>
</evidence>
<comment type="subcellular location">
    <subcellularLocation>
        <location evidence="1">Cell membrane</location>
        <topology evidence="1">Multi-pass membrane protein</topology>
    </subcellularLocation>
</comment>
<evidence type="ECO:0000313" key="7">
    <source>
        <dbReference type="EMBL" id="SDM52755.1"/>
    </source>
</evidence>
<evidence type="ECO:0000256" key="3">
    <source>
        <dbReference type="ARBA" id="ARBA00022692"/>
    </source>
</evidence>
<evidence type="ECO:0000313" key="8">
    <source>
        <dbReference type="Proteomes" id="UP000214880"/>
    </source>
</evidence>